<protein>
    <submittedName>
        <fullName evidence="6">DNA-binding response regulator</fullName>
    </submittedName>
</protein>
<dbReference type="InterPro" id="IPR058245">
    <property type="entry name" value="NreC/VraR/RcsB-like_REC"/>
</dbReference>
<dbReference type="KEGG" id="glj:GKIL_0142"/>
<dbReference type="Pfam" id="PF00196">
    <property type="entry name" value="GerE"/>
    <property type="match status" value="1"/>
</dbReference>
<keyword evidence="7" id="KW-1185">Reference proteome</keyword>
<dbReference type="SUPFAM" id="SSF52172">
    <property type="entry name" value="CheY-like"/>
    <property type="match status" value="1"/>
</dbReference>
<dbReference type="HOGENOM" id="CLU_000445_90_10_3"/>
<dbReference type="CDD" id="cd17535">
    <property type="entry name" value="REC_NarL-like"/>
    <property type="match status" value="1"/>
</dbReference>
<dbReference type="PRINTS" id="PR00038">
    <property type="entry name" value="HTHLUXR"/>
</dbReference>
<dbReference type="InterPro" id="IPR039420">
    <property type="entry name" value="WalR-like"/>
</dbReference>
<evidence type="ECO:0000256" key="1">
    <source>
        <dbReference type="ARBA" id="ARBA00022553"/>
    </source>
</evidence>
<keyword evidence="2 6" id="KW-0238">DNA-binding</keyword>
<dbReference type="PROSITE" id="PS50110">
    <property type="entry name" value="RESPONSE_REGULATORY"/>
    <property type="match status" value="1"/>
</dbReference>
<keyword evidence="1 3" id="KW-0597">Phosphoprotein</keyword>
<dbReference type="InterPro" id="IPR011006">
    <property type="entry name" value="CheY-like_superfamily"/>
</dbReference>
<evidence type="ECO:0000313" key="7">
    <source>
        <dbReference type="Proteomes" id="UP000017396"/>
    </source>
</evidence>
<evidence type="ECO:0000259" key="4">
    <source>
        <dbReference type="PROSITE" id="PS50043"/>
    </source>
</evidence>
<feature type="modified residue" description="4-aspartylphosphate" evidence="3">
    <location>
        <position position="60"/>
    </location>
</feature>
<dbReference type="PANTHER" id="PTHR43214:SF43">
    <property type="entry name" value="TWO-COMPONENT RESPONSE REGULATOR"/>
    <property type="match status" value="1"/>
</dbReference>
<dbReference type="PROSITE" id="PS50043">
    <property type="entry name" value="HTH_LUXR_2"/>
    <property type="match status" value="1"/>
</dbReference>
<dbReference type="InterPro" id="IPR001789">
    <property type="entry name" value="Sig_transdc_resp-reg_receiver"/>
</dbReference>
<feature type="domain" description="Response regulatory" evidence="5">
    <location>
        <begin position="9"/>
        <end position="125"/>
    </location>
</feature>
<accession>U5QFL6</accession>
<dbReference type="GO" id="GO:0003677">
    <property type="term" value="F:DNA binding"/>
    <property type="evidence" value="ECO:0007669"/>
    <property type="project" value="UniProtKB-KW"/>
</dbReference>
<dbReference type="AlphaFoldDB" id="U5QFL6"/>
<organism evidence="6 7">
    <name type="scientific">Gloeobacter kilaueensis (strain ATCC BAA-2537 / CCAP 1431/1 / ULC 316 / JS1)</name>
    <dbReference type="NCBI Taxonomy" id="1183438"/>
    <lineage>
        <taxon>Bacteria</taxon>
        <taxon>Bacillati</taxon>
        <taxon>Cyanobacteriota</taxon>
        <taxon>Cyanophyceae</taxon>
        <taxon>Gloeobacterales</taxon>
        <taxon>Gloeobacteraceae</taxon>
        <taxon>Gloeobacter</taxon>
    </lineage>
</organism>
<gene>
    <name evidence="6" type="primary">pleD</name>
    <name evidence="6" type="ORF">GKIL_0142</name>
</gene>
<dbReference type="InterPro" id="IPR000792">
    <property type="entry name" value="Tscrpt_reg_LuxR_C"/>
</dbReference>
<dbReference type="RefSeq" id="WP_023171388.1">
    <property type="nucleotide sequence ID" value="NC_022600.1"/>
</dbReference>
<dbReference type="EMBL" id="CP003587">
    <property type="protein sequence ID" value="AGY56389.1"/>
    <property type="molecule type" value="Genomic_DNA"/>
</dbReference>
<name>U5QFL6_GLOK1</name>
<evidence type="ECO:0000313" key="6">
    <source>
        <dbReference type="EMBL" id="AGY56389.1"/>
    </source>
</evidence>
<dbReference type="eggNOG" id="COG2197">
    <property type="taxonomic scope" value="Bacteria"/>
</dbReference>
<dbReference type="InterPro" id="IPR016032">
    <property type="entry name" value="Sig_transdc_resp-reg_C-effctor"/>
</dbReference>
<proteinExistence type="predicted"/>
<dbReference type="PANTHER" id="PTHR43214">
    <property type="entry name" value="TWO-COMPONENT RESPONSE REGULATOR"/>
    <property type="match status" value="1"/>
</dbReference>
<dbReference type="GO" id="GO:0006355">
    <property type="term" value="P:regulation of DNA-templated transcription"/>
    <property type="evidence" value="ECO:0007669"/>
    <property type="project" value="InterPro"/>
</dbReference>
<evidence type="ECO:0000256" key="3">
    <source>
        <dbReference type="PROSITE-ProRule" id="PRU00169"/>
    </source>
</evidence>
<reference evidence="6 7" key="1">
    <citation type="journal article" date="2013" name="PLoS ONE">
        <title>Cultivation and Complete Genome Sequencing of Gloeobacter kilaueensis sp. nov., from a Lava Cave in Kilauea Caldera, Hawai'i.</title>
        <authorList>
            <person name="Saw J.H."/>
            <person name="Schatz M."/>
            <person name="Brown M.V."/>
            <person name="Kunkel D.D."/>
            <person name="Foster J.S."/>
            <person name="Shick H."/>
            <person name="Christensen S."/>
            <person name="Hou S."/>
            <person name="Wan X."/>
            <person name="Donachie S.P."/>
        </authorList>
    </citation>
    <scope>NUCLEOTIDE SEQUENCE [LARGE SCALE GENOMIC DNA]</scope>
    <source>
        <strain evidence="7">JS</strain>
    </source>
</reference>
<feature type="domain" description="HTH luxR-type" evidence="4">
    <location>
        <begin position="157"/>
        <end position="222"/>
    </location>
</feature>
<dbReference type="Pfam" id="PF00072">
    <property type="entry name" value="Response_reg"/>
    <property type="match status" value="1"/>
</dbReference>
<dbReference type="GO" id="GO:0000160">
    <property type="term" value="P:phosphorelay signal transduction system"/>
    <property type="evidence" value="ECO:0007669"/>
    <property type="project" value="InterPro"/>
</dbReference>
<evidence type="ECO:0000259" key="5">
    <source>
        <dbReference type="PROSITE" id="PS50110"/>
    </source>
</evidence>
<dbReference type="SMART" id="SM00421">
    <property type="entry name" value="HTH_LUXR"/>
    <property type="match status" value="1"/>
</dbReference>
<dbReference type="SUPFAM" id="SSF46894">
    <property type="entry name" value="C-terminal effector domain of the bipartite response regulators"/>
    <property type="match status" value="1"/>
</dbReference>
<dbReference type="Gene3D" id="3.40.50.2300">
    <property type="match status" value="1"/>
</dbReference>
<dbReference type="SMART" id="SM00448">
    <property type="entry name" value="REC"/>
    <property type="match status" value="1"/>
</dbReference>
<sequence length="231" mass="24662">MNSSPAPICVLLVEDHPLVRWALASLLAQHNRFLVVGQTDNGEQAVLLAAKLKPDLVLMDIDLRGIDGITATSRIKQFWPAIRVLALTAFAEESHVVAMLAAGADGYCTKWIEGRQLISAMEVLHRGGVYLDAEVAGKLASLVKPAGESPAAAAAPSLPPLPKLTAAEQKILRLLATGHSNKDIADKLRLPHGTVKFHVRSILTKLGADNRTTAAVRALQEGLTENLPLSD</sequence>
<dbReference type="Proteomes" id="UP000017396">
    <property type="component" value="Chromosome"/>
</dbReference>
<dbReference type="STRING" id="1183438.GKIL_0142"/>
<dbReference type="CDD" id="cd06170">
    <property type="entry name" value="LuxR_C_like"/>
    <property type="match status" value="1"/>
</dbReference>
<evidence type="ECO:0000256" key="2">
    <source>
        <dbReference type="ARBA" id="ARBA00023125"/>
    </source>
</evidence>
<dbReference type="PROSITE" id="PS00622">
    <property type="entry name" value="HTH_LUXR_1"/>
    <property type="match status" value="1"/>
</dbReference>
<dbReference type="OrthoDB" id="9780153at2"/>